<dbReference type="OrthoDB" id="3238562at2759"/>
<proteinExistence type="predicted"/>
<feature type="region of interest" description="Disordered" evidence="4">
    <location>
        <begin position="69"/>
        <end position="110"/>
    </location>
</feature>
<feature type="repeat" description="WD" evidence="3">
    <location>
        <begin position="500"/>
        <end position="532"/>
    </location>
</feature>
<dbReference type="SUPFAM" id="SSF50978">
    <property type="entry name" value="WD40 repeat-like"/>
    <property type="match status" value="1"/>
</dbReference>
<evidence type="ECO:0000256" key="4">
    <source>
        <dbReference type="SAM" id="MobiDB-lite"/>
    </source>
</evidence>
<keyword evidence="5" id="KW-1133">Transmembrane helix</keyword>
<keyword evidence="5" id="KW-0472">Membrane</keyword>
<dbReference type="PANTHER" id="PTHR44019:SF8">
    <property type="entry name" value="POC1 CENTRIOLAR PROTEIN HOMOLOG"/>
    <property type="match status" value="1"/>
</dbReference>
<dbReference type="EMBL" id="ML170285">
    <property type="protein sequence ID" value="TDL15223.1"/>
    <property type="molecule type" value="Genomic_DNA"/>
</dbReference>
<dbReference type="PROSITE" id="PS50082">
    <property type="entry name" value="WD_REPEATS_2"/>
    <property type="match status" value="2"/>
</dbReference>
<feature type="compositionally biased region" description="Polar residues" evidence="4">
    <location>
        <begin position="69"/>
        <end position="81"/>
    </location>
</feature>
<evidence type="ECO:0000256" key="1">
    <source>
        <dbReference type="ARBA" id="ARBA00022574"/>
    </source>
</evidence>
<keyword evidence="2" id="KW-0677">Repeat</keyword>
<dbReference type="InterPro" id="IPR050505">
    <property type="entry name" value="WDR55/POC1"/>
</dbReference>
<feature type="region of interest" description="Disordered" evidence="4">
    <location>
        <begin position="586"/>
        <end position="610"/>
    </location>
</feature>
<dbReference type="PANTHER" id="PTHR44019">
    <property type="entry name" value="WD REPEAT-CONTAINING PROTEIN 55"/>
    <property type="match status" value="1"/>
</dbReference>
<dbReference type="AlphaFoldDB" id="A0A4Y7PIB7"/>
<dbReference type="InterPro" id="IPR001680">
    <property type="entry name" value="WD40_rpt"/>
</dbReference>
<keyword evidence="7" id="KW-1185">Reference proteome</keyword>
<feature type="compositionally biased region" description="Basic and acidic residues" evidence="4">
    <location>
        <begin position="586"/>
        <end position="595"/>
    </location>
</feature>
<feature type="transmembrane region" description="Helical" evidence="5">
    <location>
        <begin position="620"/>
        <end position="638"/>
    </location>
</feature>
<dbReference type="VEuPathDB" id="FungiDB:BD410DRAFT_809113"/>
<keyword evidence="1 3" id="KW-0853">WD repeat</keyword>
<gene>
    <name evidence="6" type="ORF">BD410DRAFT_809113</name>
</gene>
<dbReference type="Pfam" id="PF00400">
    <property type="entry name" value="WD40"/>
    <property type="match status" value="1"/>
</dbReference>
<protein>
    <submittedName>
        <fullName evidence="6">WD40 repeat-like protein</fullName>
    </submittedName>
</protein>
<evidence type="ECO:0000256" key="3">
    <source>
        <dbReference type="PROSITE-ProRule" id="PRU00221"/>
    </source>
</evidence>
<dbReference type="STRING" id="50990.A0A4Y7PIB7"/>
<keyword evidence="5" id="KW-0812">Transmembrane</keyword>
<feature type="region of interest" description="Disordered" evidence="4">
    <location>
        <begin position="267"/>
        <end position="287"/>
    </location>
</feature>
<dbReference type="InterPro" id="IPR036322">
    <property type="entry name" value="WD40_repeat_dom_sf"/>
</dbReference>
<organism evidence="6 7">
    <name type="scientific">Rickenella mellea</name>
    <dbReference type="NCBI Taxonomy" id="50990"/>
    <lineage>
        <taxon>Eukaryota</taxon>
        <taxon>Fungi</taxon>
        <taxon>Dikarya</taxon>
        <taxon>Basidiomycota</taxon>
        <taxon>Agaricomycotina</taxon>
        <taxon>Agaricomycetes</taxon>
        <taxon>Hymenochaetales</taxon>
        <taxon>Rickenellaceae</taxon>
        <taxon>Rickenella</taxon>
    </lineage>
</organism>
<dbReference type="Gene3D" id="2.130.10.10">
    <property type="entry name" value="YVTN repeat-like/Quinoprotein amine dehydrogenase"/>
    <property type="match status" value="2"/>
</dbReference>
<name>A0A4Y7PIB7_9AGAM</name>
<evidence type="ECO:0000313" key="7">
    <source>
        <dbReference type="Proteomes" id="UP000294933"/>
    </source>
</evidence>
<accession>A0A4Y7PIB7</accession>
<dbReference type="Proteomes" id="UP000294933">
    <property type="component" value="Unassembled WGS sequence"/>
</dbReference>
<dbReference type="InterPro" id="IPR015943">
    <property type="entry name" value="WD40/YVTN_repeat-like_dom_sf"/>
</dbReference>
<sequence>MVAPQIESLAWTLTVPAQPGTTTFVSLPSTGRGRHKERQYVATVDMRFMNIKTDPNLGPPSLVIGVESASQRHNTGKTTSKMARKTGKSKSNRENLRIRPELRTVASVSPESSNSVLRISAEAIPVGNSDPECSSRVNERADKEAVTVKPYRGRNGNFYWFFTQHAMRFDKPPTFQSDPTPVVGDFFIHQYSPEITDAWVLTSQTTWVAATPFHTKHPILPKKTMAYNNNSKGPVWVEGATIKKSNIYSDKFSRCFLVFRQDLKDPENLRQNPATESDDHNNGKFLASGGSDGKLVVWSTTTGEAMWEATHHSSIYSVIWSAIDDDKMTIIAGVANGEILLCTLEECQLSIEAFDAHTCPVEFIAARGNRLASGGQDEVKRQAGRLDLISELPRPPLTVFSKEQEVLLTSLSWMEGGDEPTKLLASYLNQGIVCWNIAKLKMISQNATPRCARVGVSPDFKYHVVHNISSNSFDIYFANASVHFKTLKMTGTQKMAAPLSVQYIHEGNAILGGSLQGDVKIWDATSGERLQTLSHEGLFSQPNRIQAFCDHMDDCFLIATATSSRDGNIEDVAFVRLWKAVETDKGPSIETHSDSESEDNEECQSSADNADSSKRASLSASVWLLVVAAIAIACSAWLKI</sequence>
<evidence type="ECO:0000256" key="5">
    <source>
        <dbReference type="SAM" id="Phobius"/>
    </source>
</evidence>
<reference evidence="6 7" key="1">
    <citation type="submission" date="2018-06" db="EMBL/GenBank/DDBJ databases">
        <title>A transcriptomic atlas of mushroom development highlights an independent origin of complex multicellularity.</title>
        <authorList>
            <consortium name="DOE Joint Genome Institute"/>
            <person name="Krizsan K."/>
            <person name="Almasi E."/>
            <person name="Merenyi Z."/>
            <person name="Sahu N."/>
            <person name="Viragh M."/>
            <person name="Koszo T."/>
            <person name="Mondo S."/>
            <person name="Kiss B."/>
            <person name="Balint B."/>
            <person name="Kues U."/>
            <person name="Barry K."/>
            <person name="Hegedus J.C."/>
            <person name="Henrissat B."/>
            <person name="Johnson J."/>
            <person name="Lipzen A."/>
            <person name="Ohm R."/>
            <person name="Nagy I."/>
            <person name="Pangilinan J."/>
            <person name="Yan J."/>
            <person name="Xiong Y."/>
            <person name="Grigoriev I.V."/>
            <person name="Hibbett D.S."/>
            <person name="Nagy L.G."/>
        </authorList>
    </citation>
    <scope>NUCLEOTIDE SEQUENCE [LARGE SCALE GENOMIC DNA]</scope>
    <source>
        <strain evidence="6 7">SZMC22713</strain>
    </source>
</reference>
<evidence type="ECO:0000256" key="2">
    <source>
        <dbReference type="ARBA" id="ARBA00022737"/>
    </source>
</evidence>
<feature type="repeat" description="WD" evidence="3">
    <location>
        <begin position="282"/>
        <end position="308"/>
    </location>
</feature>
<feature type="compositionally biased region" description="Basic and acidic residues" evidence="4">
    <location>
        <begin position="91"/>
        <end position="102"/>
    </location>
</feature>
<evidence type="ECO:0000313" key="6">
    <source>
        <dbReference type="EMBL" id="TDL15223.1"/>
    </source>
</evidence>